<keyword evidence="2" id="KW-0812">Transmembrane</keyword>
<evidence type="ECO:0000256" key="2">
    <source>
        <dbReference type="SAM" id="Phobius"/>
    </source>
</evidence>
<feature type="domain" description="Teneurin-like YD-shell" evidence="3">
    <location>
        <begin position="2169"/>
        <end position="2457"/>
    </location>
</feature>
<evidence type="ECO:0000259" key="3">
    <source>
        <dbReference type="Pfam" id="PF25023"/>
    </source>
</evidence>
<protein>
    <submittedName>
        <fullName evidence="4">RHS repeat-associated core domain protein</fullName>
    </submittedName>
</protein>
<dbReference type="PATRIC" id="fig|84531.8.peg.619"/>
<dbReference type="Gene3D" id="2.180.10.10">
    <property type="entry name" value="RHS repeat-associated core"/>
    <property type="match status" value="1"/>
</dbReference>
<sequence>MASPSGTSAPSIRTFQMDASSVGVLKNSVNLFRGDVNYTQDLFSLPGRSNNDGLQIQLTMQYQSNVNQQAMTWNRDQPTGVLGMGWTLPLAQIRMDDGNCPTPGQRSYTLSVSGNASAIVFDPTAPPLFSMDPTFASQLQDGQAVPAAIRNEFVSRGLPLSATAVVVVDGSATWTLQDDALEQEFALSLGDTLVAADGGEAYQLASYRFWKVLYYPRYERWCVTNDSGQRMSFGGGVAATDAGYATSAGNSIEWGVQWTDANGRALWQGNSSLAQGQRQFARAWHLQRVYSIFGESVTYAYNCFERTAAGLLDQVEQLVAQGGKPYTKACYLGRINDVFGRSVVFNYGQKLWSDATPSSPREYDDPHKAIPNTDPNGFQDCYETLYLASIDVLQPSGAPLFAVEFEYQPLPGSPVANVAGASGDTCKRLLTSMTLSNADGDSLPGYRYGYVLDGGTDDNLGALNRIVWPSGGSATYQYTQQALAICDRTLPAGPPTQMPNGSNARVWFGPDYAVVLWCNDGQGSLSMQVYTWNGQWTVWPPEGNSPLLLDGSQGQTASNLLSVQASQDFIAVSYLTSTTTNLHLFRQDMASPGRWIAASGGQGSGGLNSPTWSWNNSNGSVQILAGDSFAFAVQSNPAKLTCDTVRFSWYWPGQNWNYQQQSGLSYRWFASGHDYVASLDIGANVNLDWLDASGQWHSATPLALGFSIASTDSIALAGDASLLAISHLLVAGTNRNNYDLWLVQWNDQYQFAQPATKFSCTDNFSAQHPTSWAPTSVANSMVCVAANVARFDGASWSIDSAMVPVGTTNAEQRYGYGPDYVVQVLVQSNGMPSAQVLGYDPTADAFGTPTSVSGLSIPNSHAATANWVGAGSPDYLAIGTQLFFRGVATDWGDAVATSIADLQTLIDTAAPGQGPYVLNSASLLNQGPTFIACSLYDQGIPGGTASATSAFVLRNGAVFGGAQVLGEQAMWTAQQQGQGAGTWPGGPMAFFTYPGSAGSLDAATSVNLNRYAGNGILGPIHDWPVGSIALDDGLSEPSTTAYVFDASSAACDATGSIVKYYQSTVYPDGSAQDNANGSVVSRYLNGNQIVTGDDWYGMLDGLLYSVTAIDANGSEVGSITNQWTAYVQRAGDPTDPGVPVRTLYGAYVVQTAQQKLADGVASSRTTSYVPAGLSAPYSGQPVSVQSTVVDGSGNSEVDTIDYRYACDAYAVSCTLNDLTSKIEQRTTQAGVTTSVSAMALSSWPTLWDEVSTLAEAADFGWTAGSDAFAFADWTPGQIPAGWQPLSLIQTRAADGTVLQNADGAGVTCATTYSADGSGLPIAAFRGAVAGECAWCGFQTYESTDGWQLSGTQADPQQAWLGEQSLSLAVAGSVSTAVTPSAGRTAYRFALRYLTASGYDGGSGAITVTAGATSSSFDLPDTQGEWSYLSDIVALPQGCDSVGLSIANPGNGAVLLDGVLLIPVGCDVTVQSWQASTRLLLASMNLAGACDFIRYDRFAQTLGAVGADGQWQELDLRFLSRLGNAEDVFDDASPNCELTLQFAQGGNTETFRNGNDWQTRWAPSDAADWQCDNGTLLKQNATPATLTWQGGNPPDSVAFFIELKPLAAPAGTLTLQFGGGERIAWSTASGWTWTLADGSAGPAPLASAPGLGRQWLLLLGGSQTLFFVDGQVVFSAAAATTPAQGFAFDTGPNALRISQLGFGGDPRTLLSYNDGAARLRQTQQRNGGDSLVAASVYDGLDRLLAGTKAAPGSFGSGAQAPMLTYRPAFLDVAAFLAATSDSWLMQGDVADYYAGQSDDGGMRSNDQGYPYYGSRYEAAATSRAVEGGQPGLQLAIHDILSVPESQRQTIRTAYGASTATDPVAPGSFYATTSLSPGGYSARQLVDTSQRATAMVQSGQSGQQAGQSLALPGYADAGAAATTISLQLPNAFTATPQSDPSAYVRTTVVDPLGQVASYQDSDTGQTQVLYNGKGQLRFVQPALDSGQQYLLYRRYDALGRVLEEGVLEAAWDPAALNPYLDDPNWPAAADGAVPGRVYRYDGDGSDPNALGQLVETTTYNPDPGDGLGACTVVESWSYDGLGRAITARLQIDGAAAQDATVGFAYNNLNEVVRIDLPDGAPLPAIVYVYDDLGRIVSIGTPQAPDAIARYTWTANGQLQTAVRGALSELWNYDSPGCVTLHQASVGGAIAFAQSFSYTPDRLVQQRTTQLATAIATGTRQSNYVYDDQQRLATATVVSGDTGNLSIDSIDANGNIWASTADGVTLSTPCSPGNNRLAAATFGSGPASTFEYHADGAPSQWRGLDIGYDPCLFSTATVASPGFDTIRYARGMNNHCALRQQGDTRRIYFYGAGSAPLMVWNGDALQVCVWGPGGLVAVHDGALRYPVNDYQQSVWAVFDDAGNAQNAFDYAPFGAVLSSAGPGDWSLLFAGKQYDSDSGLYDFGARLYDPSLMRFLAPDAARQFAGPYLFASDNPLNYVDPTGNISLWAQVGIGVAMVAVAVGGLALSVVTDGAAAPEAIDAEIDLAGAGGATDVAAGAGADAVDASVPLKTATAVARNALSVVINSASSAISGAGMQGLEYDALHGRDFTAKGFFSAMGVGALSGAVTGGFNGLASMPAAMGDAAAWGTAKTIAFRTLTRAATGFVGSAVSEVITDAVTGKKITASDVLLSAAEGMVEGAAVSMYNGFTSLSPADSAITSESSRLVKASNSWNNLLQSAQKLATTQEAVVGYIAGGWLLASGYAVWGVATATKGRGQSGGG</sequence>
<evidence type="ECO:0000256" key="1">
    <source>
        <dbReference type="ARBA" id="ARBA00022737"/>
    </source>
</evidence>
<dbReference type="NCBIfam" id="TIGR03696">
    <property type="entry name" value="Rhs_assc_core"/>
    <property type="match status" value="1"/>
</dbReference>
<dbReference type="InterPro" id="IPR056823">
    <property type="entry name" value="TEN-like_YD-shell"/>
</dbReference>
<dbReference type="eggNOG" id="COG3209">
    <property type="taxonomic scope" value="Bacteria"/>
</dbReference>
<dbReference type="EMBL" id="CP011129">
    <property type="protein sequence ID" value="ALN78752.1"/>
    <property type="molecule type" value="Genomic_DNA"/>
</dbReference>
<organism evidence="4 5">
    <name type="scientific">Lysobacter antibioticus</name>
    <dbReference type="NCBI Taxonomy" id="84531"/>
    <lineage>
        <taxon>Bacteria</taxon>
        <taxon>Pseudomonadati</taxon>
        <taxon>Pseudomonadota</taxon>
        <taxon>Gammaproteobacteria</taxon>
        <taxon>Lysobacterales</taxon>
        <taxon>Lysobacteraceae</taxon>
        <taxon>Lysobacter</taxon>
    </lineage>
</organism>
<evidence type="ECO:0000313" key="4">
    <source>
        <dbReference type="EMBL" id="ALN78752.1"/>
    </source>
</evidence>
<reference evidence="4 5" key="1">
    <citation type="journal article" date="2015" name="BMC Genomics">
        <title>Comparative genomics and metabolic profiling of the genus Lysobacter.</title>
        <authorList>
            <person name="de Bruijn I."/>
            <person name="Cheng X."/>
            <person name="de Jager V."/>
            <person name="Exposito R.G."/>
            <person name="Watrous J."/>
            <person name="Patel N."/>
            <person name="Postma J."/>
            <person name="Dorrestein P.C."/>
            <person name="Kobayashi D."/>
            <person name="Raaijmakers J.M."/>
        </authorList>
    </citation>
    <scope>NUCLEOTIDE SEQUENCE [LARGE SCALE GENOMIC DNA]</scope>
    <source>
        <strain evidence="4 5">76</strain>
    </source>
</reference>
<keyword evidence="5" id="KW-1185">Reference proteome</keyword>
<dbReference type="InterPro" id="IPR022385">
    <property type="entry name" value="Rhs_assc_core"/>
</dbReference>
<dbReference type="STRING" id="84531.LA76x_0591"/>
<dbReference type="Proteomes" id="UP000060787">
    <property type="component" value="Chromosome"/>
</dbReference>
<dbReference type="RefSeq" id="WP_082647647.1">
    <property type="nucleotide sequence ID" value="NZ_CP011129.1"/>
</dbReference>
<name>A0A0S2F5G1_LYSAN</name>
<feature type="transmembrane region" description="Helical" evidence="2">
    <location>
        <begin position="2484"/>
        <end position="2507"/>
    </location>
</feature>
<keyword evidence="1" id="KW-0677">Repeat</keyword>
<accession>A0A0S2F5G1</accession>
<dbReference type="PANTHER" id="PTHR32305:SF15">
    <property type="entry name" value="PROTEIN RHSA-RELATED"/>
    <property type="match status" value="1"/>
</dbReference>
<keyword evidence="2" id="KW-0472">Membrane</keyword>
<dbReference type="PANTHER" id="PTHR32305">
    <property type="match status" value="1"/>
</dbReference>
<dbReference type="Pfam" id="PF25023">
    <property type="entry name" value="TEN_YD-shell"/>
    <property type="match status" value="1"/>
</dbReference>
<evidence type="ECO:0000313" key="5">
    <source>
        <dbReference type="Proteomes" id="UP000060787"/>
    </source>
</evidence>
<gene>
    <name evidence="4" type="ORF">LA76x_0591</name>
</gene>
<dbReference type="InterPro" id="IPR050708">
    <property type="entry name" value="T6SS_VgrG/RHS"/>
</dbReference>
<proteinExistence type="predicted"/>
<dbReference type="KEGG" id="lab:LA76x_0591"/>
<keyword evidence="2" id="KW-1133">Transmembrane helix</keyword>